<dbReference type="AlphaFoldDB" id="A0A3B0WRU9"/>
<protein>
    <submittedName>
        <fullName evidence="2">Uncharacterized protein</fullName>
    </submittedName>
</protein>
<organism evidence="2">
    <name type="scientific">hydrothermal vent metagenome</name>
    <dbReference type="NCBI Taxonomy" id="652676"/>
    <lineage>
        <taxon>unclassified sequences</taxon>
        <taxon>metagenomes</taxon>
        <taxon>ecological metagenomes</taxon>
    </lineage>
</organism>
<reference evidence="2" key="1">
    <citation type="submission" date="2018-06" db="EMBL/GenBank/DDBJ databases">
        <authorList>
            <person name="Zhirakovskaya E."/>
        </authorList>
    </citation>
    <scope>NUCLEOTIDE SEQUENCE</scope>
</reference>
<feature type="compositionally biased region" description="Low complexity" evidence="1">
    <location>
        <begin position="133"/>
        <end position="144"/>
    </location>
</feature>
<gene>
    <name evidence="2" type="ORF">MNBD_GAMMA06-49</name>
</gene>
<dbReference type="PROSITE" id="PS51257">
    <property type="entry name" value="PROKAR_LIPOPROTEIN"/>
    <property type="match status" value="1"/>
</dbReference>
<dbReference type="EMBL" id="UOFD01000066">
    <property type="protein sequence ID" value="VAW53802.1"/>
    <property type="molecule type" value="Genomic_DNA"/>
</dbReference>
<proteinExistence type="predicted"/>
<accession>A0A3B0WRU9</accession>
<sequence>MFSQKPLLLFLSLSLFACTQPTEDPKAVADKYWQYIQAGNIKEAEKLSTANNRNILQTHIDRTKKNTQINTDAAVTIVNTTITTTDATATNLDNNHSHTETFNTVLVLQQGKWKVDLNNTPIPPTPDKKEKNMQQLSKKLSQSMQKKHRLHG</sequence>
<feature type="region of interest" description="Disordered" evidence="1">
    <location>
        <begin position="117"/>
        <end position="152"/>
    </location>
</feature>
<evidence type="ECO:0000313" key="2">
    <source>
        <dbReference type="EMBL" id="VAW53802.1"/>
    </source>
</evidence>
<name>A0A3B0WRU9_9ZZZZ</name>
<evidence type="ECO:0000256" key="1">
    <source>
        <dbReference type="SAM" id="MobiDB-lite"/>
    </source>
</evidence>